<keyword evidence="8 9" id="KW-0012">Acyltransferase</keyword>
<comment type="catalytic activity">
    <reaction evidence="9">
        <text>N-terminal S-1,2-diacyl-sn-glyceryl-L-cysteinyl-[lipoprotein] + a glycerophospholipid = N-acyl-S-1,2-diacyl-sn-glyceryl-L-cysteinyl-[lipoprotein] + a 2-acyl-sn-glycero-3-phospholipid + H(+)</text>
        <dbReference type="Rhea" id="RHEA:48228"/>
        <dbReference type="Rhea" id="RHEA-COMP:14681"/>
        <dbReference type="Rhea" id="RHEA-COMP:14684"/>
        <dbReference type="ChEBI" id="CHEBI:15378"/>
        <dbReference type="ChEBI" id="CHEBI:136912"/>
        <dbReference type="ChEBI" id="CHEBI:140656"/>
        <dbReference type="ChEBI" id="CHEBI:140657"/>
        <dbReference type="ChEBI" id="CHEBI:140660"/>
        <dbReference type="EC" id="2.3.1.269"/>
    </reaction>
</comment>
<dbReference type="HAMAP" id="MF_01148">
    <property type="entry name" value="Lnt"/>
    <property type="match status" value="1"/>
</dbReference>
<keyword evidence="5 9" id="KW-0812">Transmembrane</keyword>
<evidence type="ECO:0000313" key="12">
    <source>
        <dbReference type="Proteomes" id="UP000427906"/>
    </source>
</evidence>
<proteinExistence type="inferred from homology"/>
<dbReference type="InterPro" id="IPR004563">
    <property type="entry name" value="Apolipo_AcylTrfase"/>
</dbReference>
<dbReference type="Proteomes" id="UP000427906">
    <property type="component" value="Chromosome"/>
</dbReference>
<dbReference type="PROSITE" id="PS50263">
    <property type="entry name" value="CN_HYDROLASE"/>
    <property type="match status" value="1"/>
</dbReference>
<feature type="transmembrane region" description="Helical" evidence="9">
    <location>
        <begin position="197"/>
        <end position="218"/>
    </location>
</feature>
<dbReference type="InterPro" id="IPR045378">
    <property type="entry name" value="LNT_N"/>
</dbReference>
<evidence type="ECO:0000259" key="10">
    <source>
        <dbReference type="PROSITE" id="PS50263"/>
    </source>
</evidence>
<evidence type="ECO:0000256" key="4">
    <source>
        <dbReference type="ARBA" id="ARBA00022679"/>
    </source>
</evidence>
<dbReference type="Pfam" id="PF20154">
    <property type="entry name" value="LNT_N"/>
    <property type="match status" value="1"/>
</dbReference>
<dbReference type="Gene3D" id="3.60.110.10">
    <property type="entry name" value="Carbon-nitrogen hydrolase"/>
    <property type="match status" value="1"/>
</dbReference>
<comment type="function">
    <text evidence="9">Catalyzes the phospholipid dependent N-acylation of the N-terminal cysteine of apolipoprotein, the last step in lipoprotein maturation.</text>
</comment>
<dbReference type="InterPro" id="IPR003010">
    <property type="entry name" value="C-N_Hydrolase"/>
</dbReference>
<evidence type="ECO:0000256" key="6">
    <source>
        <dbReference type="ARBA" id="ARBA00022989"/>
    </source>
</evidence>
<dbReference type="AlphaFoldDB" id="A0A5K7YVT3"/>
<accession>A0A5K7YVT3</accession>
<keyword evidence="4 9" id="KW-0808">Transferase</keyword>
<dbReference type="GO" id="GO:0042158">
    <property type="term" value="P:lipoprotein biosynthetic process"/>
    <property type="evidence" value="ECO:0007669"/>
    <property type="project" value="UniProtKB-UniRule"/>
</dbReference>
<dbReference type="PANTHER" id="PTHR38686">
    <property type="entry name" value="APOLIPOPROTEIN N-ACYLTRANSFERASE"/>
    <property type="match status" value="1"/>
</dbReference>
<dbReference type="NCBIfam" id="TIGR00546">
    <property type="entry name" value="lnt"/>
    <property type="match status" value="1"/>
</dbReference>
<dbReference type="CDD" id="cd07571">
    <property type="entry name" value="ALP_N-acyl_transferase"/>
    <property type="match status" value="1"/>
</dbReference>
<feature type="transmembrane region" description="Helical" evidence="9">
    <location>
        <begin position="117"/>
        <end position="141"/>
    </location>
</feature>
<evidence type="ECO:0000256" key="2">
    <source>
        <dbReference type="ARBA" id="ARBA00010065"/>
    </source>
</evidence>
<keyword evidence="6 9" id="KW-1133">Transmembrane helix</keyword>
<dbReference type="EMBL" id="AP021874">
    <property type="protein sequence ID" value="BBO68777.1"/>
    <property type="molecule type" value="Genomic_DNA"/>
</dbReference>
<feature type="transmembrane region" description="Helical" evidence="9">
    <location>
        <begin position="161"/>
        <end position="185"/>
    </location>
</feature>
<evidence type="ECO:0000256" key="7">
    <source>
        <dbReference type="ARBA" id="ARBA00023136"/>
    </source>
</evidence>
<dbReference type="GO" id="GO:0016410">
    <property type="term" value="F:N-acyltransferase activity"/>
    <property type="evidence" value="ECO:0007669"/>
    <property type="project" value="UniProtKB-UniRule"/>
</dbReference>
<evidence type="ECO:0000256" key="5">
    <source>
        <dbReference type="ARBA" id="ARBA00022692"/>
    </source>
</evidence>
<keyword evidence="12" id="KW-1185">Reference proteome</keyword>
<feature type="domain" description="CN hydrolase" evidence="10">
    <location>
        <begin position="239"/>
        <end position="484"/>
    </location>
</feature>
<feature type="transmembrane region" description="Helical" evidence="9">
    <location>
        <begin position="50"/>
        <end position="69"/>
    </location>
</feature>
<name>A0A5K7YVT3_9BACT</name>
<dbReference type="OrthoDB" id="9804277at2"/>
<evidence type="ECO:0000313" key="11">
    <source>
        <dbReference type="EMBL" id="BBO68777.1"/>
    </source>
</evidence>
<reference evidence="11 12" key="1">
    <citation type="submission" date="2019-11" db="EMBL/GenBank/DDBJ databases">
        <title>Comparative genomics of hydrocarbon-degrading Desulfosarcina strains.</title>
        <authorList>
            <person name="Watanabe M."/>
            <person name="Kojima H."/>
            <person name="Fukui M."/>
        </authorList>
    </citation>
    <scope>NUCLEOTIDE SEQUENCE [LARGE SCALE GENOMIC DNA]</scope>
    <source>
        <strain evidence="11 12">PL12</strain>
    </source>
</reference>
<evidence type="ECO:0000256" key="3">
    <source>
        <dbReference type="ARBA" id="ARBA00022475"/>
    </source>
</evidence>
<dbReference type="Pfam" id="PF00795">
    <property type="entry name" value="CN_hydrolase"/>
    <property type="match status" value="1"/>
</dbReference>
<evidence type="ECO:0000256" key="8">
    <source>
        <dbReference type="ARBA" id="ARBA00023315"/>
    </source>
</evidence>
<feature type="transmembrane region" description="Helical" evidence="9">
    <location>
        <begin position="81"/>
        <end position="105"/>
    </location>
</feature>
<dbReference type="PANTHER" id="PTHR38686:SF1">
    <property type="entry name" value="APOLIPOPROTEIN N-ACYLTRANSFERASE"/>
    <property type="match status" value="1"/>
</dbReference>
<keyword evidence="3 9" id="KW-1003">Cell membrane</keyword>
<keyword evidence="11" id="KW-0449">Lipoprotein</keyword>
<dbReference type="SUPFAM" id="SSF56317">
    <property type="entry name" value="Carbon-nitrogen hydrolase"/>
    <property type="match status" value="1"/>
</dbReference>
<dbReference type="GO" id="GO:0005886">
    <property type="term" value="C:plasma membrane"/>
    <property type="evidence" value="ECO:0007669"/>
    <property type="project" value="UniProtKB-SubCell"/>
</dbReference>
<feature type="transmembrane region" description="Helical" evidence="9">
    <location>
        <begin position="12"/>
        <end position="43"/>
    </location>
</feature>
<comment type="subcellular location">
    <subcellularLocation>
        <location evidence="1 9">Cell membrane</location>
        <topology evidence="1 9">Multi-pass membrane protein</topology>
    </subcellularLocation>
</comment>
<dbReference type="InterPro" id="IPR036526">
    <property type="entry name" value="C-N_Hydrolase_sf"/>
</dbReference>
<dbReference type="UniPathway" id="UPA00666"/>
<sequence>MVMVLKSKWLPAVISGLLMTLAFPKLGLSATAWFALVPLLVALRGLSPQAAFRTGMIAGLAHYLTLLYWVVFTMRTYGYLPWWQCVSLLVLLAAYLAVYPGLFALAVSRLCRKPGQLVILAPIFWVAIEYVRSFLFTGFPWGTVGYSQFNRLHIIQISDMFGVYGISFLVVLFNAALYVLLLFLAGKPWRGVPVDRWLALKAVVAPLVLIGSCLVYGATRIGAMDEAVRNASSLRVAVVQGNIDQARKWDPAFQIATTKKYVGLTLTSAARNPDLVVWPETATPFYFEASPKLTRLVTDTVRRAGVHLLVGSPSVHGEAGSHAYYNSAFMVAPDGRATGRYDKVHLVPFGEYVPFKRVLSFVGKMVAQVGDFSAGEKGRTLAWGEANPPIGVQICFEIIFPGLSRSLVKNGAGLLVNLTNDAWFGRSGAAFQHFSMAVFRAVENRRSLVRCANTGISGFVDPAGRIIARTDLFEDAVVDRPVPVLSEASMYTRMGDLLPMACLMVLGVLAGRFMIGGREPAGDALRDSPHWIKRLISRLAGRGPGRK</sequence>
<evidence type="ECO:0000256" key="1">
    <source>
        <dbReference type="ARBA" id="ARBA00004651"/>
    </source>
</evidence>
<evidence type="ECO:0000256" key="9">
    <source>
        <dbReference type="HAMAP-Rule" id="MF_01148"/>
    </source>
</evidence>
<dbReference type="EC" id="2.3.1.269" evidence="9"/>
<organism evidence="11 12">
    <name type="scientific">Desulfosarcina alkanivorans</name>
    <dbReference type="NCBI Taxonomy" id="571177"/>
    <lineage>
        <taxon>Bacteria</taxon>
        <taxon>Pseudomonadati</taxon>
        <taxon>Thermodesulfobacteriota</taxon>
        <taxon>Desulfobacteria</taxon>
        <taxon>Desulfobacterales</taxon>
        <taxon>Desulfosarcinaceae</taxon>
        <taxon>Desulfosarcina</taxon>
    </lineage>
</organism>
<gene>
    <name evidence="9 11" type="primary">lnt</name>
    <name evidence="11" type="ORF">DSCA_27070</name>
</gene>
<feature type="transmembrane region" description="Helical" evidence="9">
    <location>
        <begin position="497"/>
        <end position="515"/>
    </location>
</feature>
<comment type="pathway">
    <text evidence="9">Protein modification; lipoprotein biosynthesis (N-acyl transfer).</text>
</comment>
<protein>
    <recommendedName>
        <fullName evidence="9">Apolipoprotein N-acyltransferase</fullName>
        <shortName evidence="9">ALP N-acyltransferase</shortName>
        <ecNumber evidence="9">2.3.1.269</ecNumber>
    </recommendedName>
</protein>
<comment type="similarity">
    <text evidence="2 9">Belongs to the CN hydrolase family. Apolipoprotein N-acyltransferase subfamily.</text>
</comment>
<dbReference type="KEGG" id="dalk:DSCA_27070"/>
<keyword evidence="7 9" id="KW-0472">Membrane</keyword>